<gene>
    <name evidence="4" type="primary">sufD</name>
    <name evidence="4" type="ORF">E0485_14910</name>
</gene>
<dbReference type="RefSeq" id="WP_132418856.1">
    <property type="nucleotide sequence ID" value="NZ_SKFG01000014.1"/>
</dbReference>
<dbReference type="PANTHER" id="PTHR30508">
    <property type="entry name" value="FES CLUSTER ASSEMBLY PROTEIN SUF"/>
    <property type="match status" value="1"/>
</dbReference>
<comment type="caution">
    <text evidence="4">The sequence shown here is derived from an EMBL/GenBank/DDBJ whole genome shotgun (WGS) entry which is preliminary data.</text>
</comment>
<feature type="domain" description="SUF system FeS cluster assembly SufBD N-terminal" evidence="3">
    <location>
        <begin position="88"/>
        <end position="167"/>
    </location>
</feature>
<evidence type="ECO:0000256" key="1">
    <source>
        <dbReference type="ARBA" id="ARBA00043967"/>
    </source>
</evidence>
<dbReference type="SUPFAM" id="SSF101960">
    <property type="entry name" value="Stabilizer of iron transporter SufD"/>
    <property type="match status" value="1"/>
</dbReference>
<dbReference type="PANTHER" id="PTHR30508:SF1">
    <property type="entry name" value="UPF0051 PROTEIN ABCI8, CHLOROPLASTIC-RELATED"/>
    <property type="match status" value="1"/>
</dbReference>
<dbReference type="NCBIfam" id="TIGR01981">
    <property type="entry name" value="sufD"/>
    <property type="match status" value="1"/>
</dbReference>
<comment type="similarity">
    <text evidence="1">Belongs to the iron-sulfur cluster assembly SufBD family.</text>
</comment>
<dbReference type="InterPro" id="IPR055346">
    <property type="entry name" value="Fe-S_cluster_assembly_SufBD"/>
</dbReference>
<dbReference type="AlphaFoldDB" id="A0A4R4EB26"/>
<dbReference type="InterPro" id="IPR011542">
    <property type="entry name" value="SUF_FeS_clus_asmbl_SufD"/>
</dbReference>
<evidence type="ECO:0000259" key="3">
    <source>
        <dbReference type="Pfam" id="PF19295"/>
    </source>
</evidence>
<evidence type="ECO:0000259" key="2">
    <source>
        <dbReference type="Pfam" id="PF01458"/>
    </source>
</evidence>
<sequence length="433" mass="46487">MTEQAILPIDLASVTELSKVKGEPEWMTTLRSEATELARSLELPKLEKTRVDRWDVHAYGSYKSSAAIASISELPESVQSFVTNDNVVIQRNSDAVYTNLSEELAAQGVIFTDLGYALQSHGELVRKHFMTVVRKDENQLTALHAALWSGGVFLYVPKNVNVSIPLQALFLSEDHDARFVPHVLIVAEDNSSVTYVDHLLSTASATGAKLTHNGIVEVVVGAGATVNVASVHGLNENVTDLSYRRATVAQDATVNFVVGDMSDGNGMSDTTAILNGNGSNSDTKIVLVGSGEQKLSVTTNTVHIGKMSSSDMITRAVMRDSSSAIINGITKIEKGSTGANGQQTEKVLMLSPSARGDANPILLIDEDDVKAGHAASVGQVNPEQVHYMMSRGIAREEAHRLITFGFLAPVVSEIPVEAIQTALQNLIERKLGQ</sequence>
<dbReference type="Pfam" id="PF01458">
    <property type="entry name" value="SUFBD_core"/>
    <property type="match status" value="1"/>
</dbReference>
<dbReference type="OrthoDB" id="9803529at2"/>
<evidence type="ECO:0000313" key="4">
    <source>
        <dbReference type="EMBL" id="TCZ76130.1"/>
    </source>
</evidence>
<dbReference type="GO" id="GO:0016226">
    <property type="term" value="P:iron-sulfur cluster assembly"/>
    <property type="evidence" value="ECO:0007669"/>
    <property type="project" value="InterPro"/>
</dbReference>
<dbReference type="InterPro" id="IPR037284">
    <property type="entry name" value="SUF_FeS_clus_asmbl_SufBD_sf"/>
</dbReference>
<feature type="domain" description="SUF system FeS cluster assembly SufBD core" evidence="2">
    <location>
        <begin position="173"/>
        <end position="406"/>
    </location>
</feature>
<accession>A0A4R4EB26</accession>
<dbReference type="InterPro" id="IPR000825">
    <property type="entry name" value="SUF_FeS_clus_asmbl_SufBD_core"/>
</dbReference>
<reference evidence="4 5" key="1">
    <citation type="submission" date="2019-03" db="EMBL/GenBank/DDBJ databases">
        <authorList>
            <person name="Kim M.K.M."/>
        </authorList>
    </citation>
    <scope>NUCLEOTIDE SEQUENCE [LARGE SCALE GENOMIC DNA]</scope>
    <source>
        <strain evidence="4 5">18JY21-1</strain>
    </source>
</reference>
<organism evidence="4 5">
    <name type="scientific">Paenibacillus albiflavus</name>
    <dbReference type="NCBI Taxonomy" id="2545760"/>
    <lineage>
        <taxon>Bacteria</taxon>
        <taxon>Bacillati</taxon>
        <taxon>Bacillota</taxon>
        <taxon>Bacilli</taxon>
        <taxon>Bacillales</taxon>
        <taxon>Paenibacillaceae</taxon>
        <taxon>Paenibacillus</taxon>
    </lineage>
</organism>
<keyword evidence="5" id="KW-1185">Reference proteome</keyword>
<dbReference type="Pfam" id="PF19295">
    <property type="entry name" value="SufBD_N"/>
    <property type="match status" value="1"/>
</dbReference>
<proteinExistence type="inferred from homology"/>
<evidence type="ECO:0000313" key="5">
    <source>
        <dbReference type="Proteomes" id="UP000295418"/>
    </source>
</evidence>
<protein>
    <submittedName>
        <fullName evidence="4">Fe-S cluster assembly protein SufD</fullName>
    </submittedName>
</protein>
<name>A0A4R4EB26_9BACL</name>
<dbReference type="InterPro" id="IPR045595">
    <property type="entry name" value="SufBD_N"/>
</dbReference>
<dbReference type="EMBL" id="SKFG01000014">
    <property type="protein sequence ID" value="TCZ76130.1"/>
    <property type="molecule type" value="Genomic_DNA"/>
</dbReference>
<dbReference type="Proteomes" id="UP000295418">
    <property type="component" value="Unassembled WGS sequence"/>
</dbReference>